<dbReference type="GO" id="GO:0006412">
    <property type="term" value="P:translation"/>
    <property type="evidence" value="ECO:0007669"/>
    <property type="project" value="InterPro"/>
</dbReference>
<organism evidence="6 7">
    <name type="scientific">Lacticaseibacillus nasuensis JCM 17158</name>
    <dbReference type="NCBI Taxonomy" id="1291734"/>
    <lineage>
        <taxon>Bacteria</taxon>
        <taxon>Bacillati</taxon>
        <taxon>Bacillota</taxon>
        <taxon>Bacilli</taxon>
        <taxon>Lactobacillales</taxon>
        <taxon>Lactobacillaceae</taxon>
        <taxon>Lacticaseibacillus</taxon>
    </lineage>
</organism>
<dbReference type="AlphaFoldDB" id="A0A0R1JSM8"/>
<evidence type="ECO:0000313" key="6">
    <source>
        <dbReference type="EMBL" id="KRK74287.1"/>
    </source>
</evidence>
<dbReference type="EMBL" id="AZDJ01000001">
    <property type="protein sequence ID" value="KRK74287.1"/>
    <property type="molecule type" value="Genomic_DNA"/>
</dbReference>
<keyword evidence="7" id="KW-1185">Reference proteome</keyword>
<dbReference type="Proteomes" id="UP000051804">
    <property type="component" value="Unassembled WGS sequence"/>
</dbReference>
<dbReference type="STRING" id="1291734.FD02_GL000888"/>
<comment type="caution">
    <text evidence="6">The sequence shown here is derived from an EMBL/GenBank/DDBJ whole genome shotgun (WGS) entry which is preliminary data.</text>
</comment>
<sequence length="57" mass="6133">MAGNILYRQRGTKIHPGVNVGRGGDDTLFATASGIVKFERLGRDKKQVSVYPAADAE</sequence>
<comment type="similarity">
    <text evidence="1">Belongs to the bacterial ribosomal protein bL27 family.</text>
</comment>
<evidence type="ECO:0000256" key="4">
    <source>
        <dbReference type="ARBA" id="ARBA00035175"/>
    </source>
</evidence>
<gene>
    <name evidence="6" type="ORF">FD02_GL000888</name>
</gene>
<keyword evidence="2" id="KW-0689">Ribosomal protein</keyword>
<accession>A0A0R1JSM8</accession>
<dbReference type="PROSITE" id="PS00831">
    <property type="entry name" value="RIBOSOMAL_L27"/>
    <property type="match status" value="1"/>
</dbReference>
<name>A0A0R1JSM8_9LACO</name>
<dbReference type="Pfam" id="PF01016">
    <property type="entry name" value="Ribosomal_L27"/>
    <property type="match status" value="1"/>
</dbReference>
<evidence type="ECO:0000313" key="7">
    <source>
        <dbReference type="Proteomes" id="UP000051804"/>
    </source>
</evidence>
<keyword evidence="3" id="KW-0687">Ribonucleoprotein</keyword>
<dbReference type="Gene3D" id="2.40.50.100">
    <property type="match status" value="1"/>
</dbReference>
<dbReference type="GO" id="GO:0003735">
    <property type="term" value="F:structural constituent of ribosome"/>
    <property type="evidence" value="ECO:0007669"/>
    <property type="project" value="InterPro"/>
</dbReference>
<dbReference type="GO" id="GO:0022625">
    <property type="term" value="C:cytosolic large ribosomal subunit"/>
    <property type="evidence" value="ECO:0007669"/>
    <property type="project" value="TreeGrafter"/>
</dbReference>
<evidence type="ECO:0000256" key="1">
    <source>
        <dbReference type="ARBA" id="ARBA00010797"/>
    </source>
</evidence>
<evidence type="ECO:0000256" key="2">
    <source>
        <dbReference type="ARBA" id="ARBA00022980"/>
    </source>
</evidence>
<dbReference type="PATRIC" id="fig|1291734.4.peg.915"/>
<dbReference type="InterPro" id="IPR001684">
    <property type="entry name" value="Ribosomal_bL27"/>
</dbReference>
<dbReference type="InterPro" id="IPR018261">
    <property type="entry name" value="Ribosomal_bL27_CS"/>
</dbReference>
<dbReference type="PANTHER" id="PTHR15893">
    <property type="entry name" value="RIBOSOMAL PROTEIN L27"/>
    <property type="match status" value="1"/>
</dbReference>
<dbReference type="SUPFAM" id="SSF110324">
    <property type="entry name" value="Ribosomal L27 protein-like"/>
    <property type="match status" value="1"/>
</dbReference>
<protein>
    <recommendedName>
        <fullName evidence="4">Large ribosomal subunit protein bL27</fullName>
    </recommendedName>
    <alternativeName>
        <fullName evidence="5">50S ribosomal protein L27</fullName>
    </alternativeName>
</protein>
<reference evidence="6 7" key="1">
    <citation type="journal article" date="2015" name="Genome Announc.">
        <title>Expanding the biotechnology potential of lactobacilli through comparative genomics of 213 strains and associated genera.</title>
        <authorList>
            <person name="Sun Z."/>
            <person name="Harris H.M."/>
            <person name="McCann A."/>
            <person name="Guo C."/>
            <person name="Argimon S."/>
            <person name="Zhang W."/>
            <person name="Yang X."/>
            <person name="Jeffery I.B."/>
            <person name="Cooney J.C."/>
            <person name="Kagawa T.F."/>
            <person name="Liu W."/>
            <person name="Song Y."/>
            <person name="Salvetti E."/>
            <person name="Wrobel A."/>
            <person name="Rasinkangas P."/>
            <person name="Parkhill J."/>
            <person name="Rea M.C."/>
            <person name="O'Sullivan O."/>
            <person name="Ritari J."/>
            <person name="Douillard F.P."/>
            <person name="Paul Ross R."/>
            <person name="Yang R."/>
            <person name="Briner A.E."/>
            <person name="Felis G.E."/>
            <person name="de Vos W.M."/>
            <person name="Barrangou R."/>
            <person name="Klaenhammer T.R."/>
            <person name="Caufield P.W."/>
            <person name="Cui Y."/>
            <person name="Zhang H."/>
            <person name="O'Toole P.W."/>
        </authorList>
    </citation>
    <scope>NUCLEOTIDE SEQUENCE [LARGE SCALE GENOMIC DNA]</scope>
    <source>
        <strain evidence="6 7">JCM 17158</strain>
    </source>
</reference>
<evidence type="ECO:0000256" key="3">
    <source>
        <dbReference type="ARBA" id="ARBA00023274"/>
    </source>
</evidence>
<proteinExistence type="inferred from homology"/>
<evidence type="ECO:0000256" key="5">
    <source>
        <dbReference type="ARBA" id="ARBA00035477"/>
    </source>
</evidence>
<dbReference type="PANTHER" id="PTHR15893:SF0">
    <property type="entry name" value="LARGE RIBOSOMAL SUBUNIT PROTEIN BL27M"/>
    <property type="match status" value="1"/>
</dbReference>